<name>A0A9X1YR33_9PSED</name>
<evidence type="ECO:0000256" key="5">
    <source>
        <dbReference type="ARBA" id="ARBA00023239"/>
    </source>
</evidence>
<sequence length="346" mass="38700">MESAIPEALRQPHRRDSATPEQYQPPFPAWTARFDPLIGQLVMAYFGVQRQGAVALSDLAPITERFAATAGPVHWDAAQCVDPQGYNTCIAIAYWADVEAFDQWRQTSGFAQWWQAPEREHGELGWFLEVVCPTADRFETLFSSVGVPEGVGHLASHLSAPIVEHGYWGSARDRLPIAQVDALAGGLTAETSPEPLHDSPRRRVRGRDNLCLIRSGQDWSATTDRERALYLGDIQPVLETGMHFLRDQGAEIGCLNCRFMQVLDPLSGAPLEKTFGLAYFDELGNLERWAKTHPTHVAIFGGFMRYVQALNFQVQLRLYHEVAVIPPQAQFFEYLNCHPNSGLLGR</sequence>
<organism evidence="8 9">
    <name type="scientific">Pseudomonas morbosilactucae</name>
    <dbReference type="NCBI Taxonomy" id="2938197"/>
    <lineage>
        <taxon>Bacteria</taxon>
        <taxon>Pseudomonadati</taxon>
        <taxon>Pseudomonadota</taxon>
        <taxon>Gammaproteobacteria</taxon>
        <taxon>Pseudomonadales</taxon>
        <taxon>Pseudomonadaceae</taxon>
        <taxon>Pseudomonas</taxon>
    </lineage>
</organism>
<keyword evidence="3" id="KW-0479">Metal-binding</keyword>
<evidence type="ECO:0000256" key="1">
    <source>
        <dbReference type="ARBA" id="ARBA00001970"/>
    </source>
</evidence>
<evidence type="ECO:0000313" key="8">
    <source>
        <dbReference type="EMBL" id="MCK9796262.1"/>
    </source>
</evidence>
<dbReference type="Pfam" id="PF13816">
    <property type="entry name" value="Dehydratase_hem"/>
    <property type="match status" value="1"/>
</dbReference>
<dbReference type="InterPro" id="IPR025702">
    <property type="entry name" value="OXD"/>
</dbReference>
<dbReference type="Gene3D" id="3.30.70.100">
    <property type="match status" value="1"/>
</dbReference>
<evidence type="ECO:0000256" key="6">
    <source>
        <dbReference type="ARBA" id="ARBA00034312"/>
    </source>
</evidence>
<dbReference type="GO" id="GO:0046872">
    <property type="term" value="F:metal ion binding"/>
    <property type="evidence" value="ECO:0007669"/>
    <property type="project" value="UniProtKB-KW"/>
</dbReference>
<gene>
    <name evidence="8" type="ORF">M1B34_00485</name>
</gene>
<evidence type="ECO:0000256" key="7">
    <source>
        <dbReference type="SAM" id="MobiDB-lite"/>
    </source>
</evidence>
<comment type="caution">
    <text evidence="8">The sequence shown here is derived from an EMBL/GenBank/DDBJ whole genome shotgun (WGS) entry which is preliminary data.</text>
</comment>
<comment type="cofactor">
    <cofactor evidence="1">
        <name>heme b</name>
        <dbReference type="ChEBI" id="CHEBI:60344"/>
    </cofactor>
</comment>
<dbReference type="AlphaFoldDB" id="A0A9X1YR33"/>
<protein>
    <submittedName>
        <fullName evidence="8">Phenylacetaldoxime dehydratase family protein</fullName>
    </submittedName>
</protein>
<dbReference type="SUPFAM" id="SSF54909">
    <property type="entry name" value="Dimeric alpha+beta barrel"/>
    <property type="match status" value="1"/>
</dbReference>
<keyword evidence="4" id="KW-0408">Iron</keyword>
<dbReference type="Proteomes" id="UP001155059">
    <property type="component" value="Unassembled WGS sequence"/>
</dbReference>
<dbReference type="InterPro" id="IPR011008">
    <property type="entry name" value="Dimeric_a/b-barrel"/>
</dbReference>
<comment type="similarity">
    <text evidence="6">Belongs to the heme-containing dehydratase family.</text>
</comment>
<dbReference type="RefSeq" id="WP_268264136.1">
    <property type="nucleotide sequence ID" value="NZ_JALQCW010000002.1"/>
</dbReference>
<keyword evidence="2" id="KW-0349">Heme</keyword>
<feature type="region of interest" description="Disordered" evidence="7">
    <location>
        <begin position="1"/>
        <end position="25"/>
    </location>
</feature>
<dbReference type="GO" id="GO:0016829">
    <property type="term" value="F:lyase activity"/>
    <property type="evidence" value="ECO:0007669"/>
    <property type="project" value="UniProtKB-KW"/>
</dbReference>
<evidence type="ECO:0000256" key="4">
    <source>
        <dbReference type="ARBA" id="ARBA00023004"/>
    </source>
</evidence>
<proteinExistence type="inferred from homology"/>
<keyword evidence="5" id="KW-0456">Lyase</keyword>
<dbReference type="EMBL" id="JALQCW010000002">
    <property type="protein sequence ID" value="MCK9796262.1"/>
    <property type="molecule type" value="Genomic_DNA"/>
</dbReference>
<accession>A0A9X1YR33</accession>
<reference evidence="8 9" key="2">
    <citation type="journal article" date="2023" name="Plant Pathol.">
        <title>Dismantling and reorganizing Pseudomonas marginalis sensu#lato.</title>
        <authorList>
            <person name="Sawada H."/>
            <person name="Fujikawa T."/>
            <person name="Satou M."/>
        </authorList>
    </citation>
    <scope>NUCLEOTIDE SEQUENCE [LARGE SCALE GENOMIC DNA]</scope>
    <source>
        <strain evidence="8 9">MAFF 302030</strain>
    </source>
</reference>
<evidence type="ECO:0000256" key="3">
    <source>
        <dbReference type="ARBA" id="ARBA00022723"/>
    </source>
</evidence>
<evidence type="ECO:0000313" key="9">
    <source>
        <dbReference type="Proteomes" id="UP001155059"/>
    </source>
</evidence>
<reference evidence="8 9" key="1">
    <citation type="journal article" date="2022" name="Int. J. Syst. Evol. Microbiol.">
        <title>Pseudomonas aegrilactucae sp. nov. and Pseudomonas morbosilactucae sp. nov., pathogens causing bacterial rot of lettuce in Japan.</title>
        <authorList>
            <person name="Sawada H."/>
            <person name="Fujikawa T."/>
            <person name="Satou M."/>
        </authorList>
    </citation>
    <scope>NUCLEOTIDE SEQUENCE [LARGE SCALE GENOMIC DNA]</scope>
    <source>
        <strain evidence="8 9">MAFF 302030</strain>
    </source>
</reference>
<evidence type="ECO:0000256" key="2">
    <source>
        <dbReference type="ARBA" id="ARBA00022617"/>
    </source>
</evidence>